<dbReference type="InterPro" id="IPR029063">
    <property type="entry name" value="SAM-dependent_MTases_sf"/>
</dbReference>
<keyword evidence="3" id="KW-0680">Restriction system</keyword>
<sequence>MFPEAVRAIRELKPQAFIFENVKGLLRKSFSAYFEYILLQLQFPDKNKYPDETWETHYERLKKTVMPAMTMH</sequence>
<organism evidence="5 6">
    <name type="scientific">Photobacterium aphoticum</name>
    <dbReference type="NCBI Taxonomy" id="754436"/>
    <lineage>
        <taxon>Bacteria</taxon>
        <taxon>Pseudomonadati</taxon>
        <taxon>Pseudomonadota</taxon>
        <taxon>Gammaproteobacteria</taxon>
        <taxon>Vibrionales</taxon>
        <taxon>Vibrionaceae</taxon>
        <taxon>Photobacterium</taxon>
    </lineage>
</organism>
<protein>
    <submittedName>
        <fullName evidence="5">Modification methylase NgoFVII</fullName>
    </submittedName>
</protein>
<accession>A0A090QJW0</accession>
<dbReference type="InterPro" id="IPR001525">
    <property type="entry name" value="C5_MeTfrase"/>
</dbReference>
<evidence type="ECO:0000313" key="5">
    <source>
        <dbReference type="EMBL" id="GAL02089.1"/>
    </source>
</evidence>
<dbReference type="Pfam" id="PF00145">
    <property type="entry name" value="DNA_methylase"/>
    <property type="match status" value="1"/>
</dbReference>
<comment type="catalytic activity">
    <reaction evidence="4">
        <text>a 2'-deoxycytidine in DNA + S-adenosyl-L-methionine = a 5-methyl-2'-deoxycytidine in DNA + S-adenosyl-L-homocysteine + H(+)</text>
        <dbReference type="Rhea" id="RHEA:13681"/>
        <dbReference type="Rhea" id="RHEA-COMP:11369"/>
        <dbReference type="Rhea" id="RHEA-COMP:11370"/>
        <dbReference type="ChEBI" id="CHEBI:15378"/>
        <dbReference type="ChEBI" id="CHEBI:57856"/>
        <dbReference type="ChEBI" id="CHEBI:59789"/>
        <dbReference type="ChEBI" id="CHEBI:85452"/>
        <dbReference type="ChEBI" id="CHEBI:85454"/>
        <dbReference type="EC" id="2.1.1.37"/>
    </reaction>
</comment>
<evidence type="ECO:0000256" key="2">
    <source>
        <dbReference type="ARBA" id="ARBA00022679"/>
    </source>
</evidence>
<reference evidence="5 6" key="1">
    <citation type="journal article" date="2014" name="Genome Announc.">
        <title>Draft Genome Sequences of Two Vibrionaceae Species, Vibrio ponticus C121 and Photobacterium aphoticum C119, Isolated as Coral Reef Microbiota.</title>
        <authorList>
            <person name="Al-saari N."/>
            <person name="Meirelles P.M."/>
            <person name="Mino S."/>
            <person name="Suda W."/>
            <person name="Oshima K."/>
            <person name="Hattori M."/>
            <person name="Ohkuma M."/>
            <person name="Thompson F.L."/>
            <person name="Gomez-Gil B."/>
            <person name="Sawabe T."/>
            <person name="Sawabe T."/>
        </authorList>
    </citation>
    <scope>NUCLEOTIDE SEQUENCE [LARGE SCALE GENOMIC DNA]</scope>
    <source>
        <strain evidence="5 6">JCM 19237</strain>
    </source>
</reference>
<dbReference type="GO" id="GO:0032259">
    <property type="term" value="P:methylation"/>
    <property type="evidence" value="ECO:0007669"/>
    <property type="project" value="UniProtKB-KW"/>
</dbReference>
<dbReference type="SUPFAM" id="SSF53335">
    <property type="entry name" value="S-adenosyl-L-methionine-dependent methyltransferases"/>
    <property type="match status" value="1"/>
</dbReference>
<dbReference type="eggNOG" id="COG0270">
    <property type="taxonomic scope" value="Bacteria"/>
</dbReference>
<dbReference type="AlphaFoldDB" id="A0A090QJW0"/>
<dbReference type="Proteomes" id="UP000029227">
    <property type="component" value="Unassembled WGS sequence"/>
</dbReference>
<dbReference type="Gene3D" id="3.40.50.150">
    <property type="entry name" value="Vaccinia Virus protein VP39"/>
    <property type="match status" value="1"/>
</dbReference>
<comment type="caution">
    <text evidence="5">The sequence shown here is derived from an EMBL/GenBank/DDBJ whole genome shotgun (WGS) entry which is preliminary data.</text>
</comment>
<proteinExistence type="predicted"/>
<evidence type="ECO:0000313" key="6">
    <source>
        <dbReference type="Proteomes" id="UP000029227"/>
    </source>
</evidence>
<dbReference type="EMBL" id="BBMN01000001">
    <property type="protein sequence ID" value="GAL02089.1"/>
    <property type="molecule type" value="Genomic_DNA"/>
</dbReference>
<dbReference type="REBASE" id="98144">
    <property type="entry name" value="M.PapC119ORF4982P"/>
</dbReference>
<dbReference type="GO" id="GO:0003886">
    <property type="term" value="F:DNA (cytosine-5-)-methyltransferase activity"/>
    <property type="evidence" value="ECO:0007669"/>
    <property type="project" value="UniProtKB-EC"/>
</dbReference>
<dbReference type="STRING" id="754436.JCM19237_4982"/>
<evidence type="ECO:0000256" key="3">
    <source>
        <dbReference type="ARBA" id="ARBA00022747"/>
    </source>
</evidence>
<gene>
    <name evidence="5" type="ORF">JCM19237_4982</name>
</gene>
<evidence type="ECO:0000256" key="1">
    <source>
        <dbReference type="ARBA" id="ARBA00022603"/>
    </source>
</evidence>
<keyword evidence="2" id="KW-0808">Transferase</keyword>
<dbReference type="GO" id="GO:0009307">
    <property type="term" value="P:DNA restriction-modification system"/>
    <property type="evidence" value="ECO:0007669"/>
    <property type="project" value="UniProtKB-KW"/>
</dbReference>
<name>A0A090QJW0_9GAMM</name>
<keyword evidence="1 5" id="KW-0489">Methyltransferase</keyword>
<evidence type="ECO:0000256" key="4">
    <source>
        <dbReference type="ARBA" id="ARBA00047422"/>
    </source>
</evidence>